<gene>
    <name evidence="9" type="ORF">HaLaN_23760</name>
</gene>
<evidence type="ECO:0000313" key="10">
    <source>
        <dbReference type="Proteomes" id="UP000485058"/>
    </source>
</evidence>
<dbReference type="Pfam" id="PF03770">
    <property type="entry name" value="IPK"/>
    <property type="match status" value="1"/>
</dbReference>
<proteinExistence type="inferred from homology"/>
<dbReference type="GO" id="GO:0005634">
    <property type="term" value="C:nucleus"/>
    <property type="evidence" value="ECO:0007669"/>
    <property type="project" value="TreeGrafter"/>
</dbReference>
<evidence type="ECO:0000256" key="7">
    <source>
        <dbReference type="ARBA" id="ARBA00036525"/>
    </source>
</evidence>
<evidence type="ECO:0000256" key="5">
    <source>
        <dbReference type="ARBA" id="ARBA00022840"/>
    </source>
</evidence>
<evidence type="ECO:0000256" key="6">
    <source>
        <dbReference type="ARBA" id="ARBA00036164"/>
    </source>
</evidence>
<dbReference type="EMBL" id="BLLF01002908">
    <property type="protein sequence ID" value="GFH25748.1"/>
    <property type="molecule type" value="Genomic_DNA"/>
</dbReference>
<evidence type="ECO:0000256" key="8">
    <source>
        <dbReference type="RuleBase" id="RU363090"/>
    </source>
</evidence>
<feature type="non-terminal residue" evidence="9">
    <location>
        <position position="1"/>
    </location>
</feature>
<comment type="similarity">
    <text evidence="1 8">Belongs to the inositol phosphokinase (IPK) family.</text>
</comment>
<dbReference type="GO" id="GO:0005524">
    <property type="term" value="F:ATP binding"/>
    <property type="evidence" value="ECO:0007669"/>
    <property type="project" value="UniProtKB-KW"/>
</dbReference>
<dbReference type="InterPro" id="IPR038286">
    <property type="entry name" value="IPK_sf"/>
</dbReference>
<dbReference type="GO" id="GO:0005737">
    <property type="term" value="C:cytoplasm"/>
    <property type="evidence" value="ECO:0007669"/>
    <property type="project" value="TreeGrafter"/>
</dbReference>
<comment type="catalytic activity">
    <reaction evidence="7 8">
        <text>1D-myo-inositol 1,3,4,6-tetrakisphosphate + ATP = 1D-myo-inositol 1,3,4,5,6-pentakisphosphate + ADP + H(+)</text>
        <dbReference type="Rhea" id="RHEA:12717"/>
        <dbReference type="ChEBI" id="CHEBI:15378"/>
        <dbReference type="ChEBI" id="CHEBI:30616"/>
        <dbReference type="ChEBI" id="CHEBI:57660"/>
        <dbReference type="ChEBI" id="CHEBI:57733"/>
        <dbReference type="ChEBI" id="CHEBI:456216"/>
        <dbReference type="EC" id="2.7.1.140"/>
    </reaction>
</comment>
<evidence type="ECO:0000256" key="3">
    <source>
        <dbReference type="ARBA" id="ARBA00022741"/>
    </source>
</evidence>
<keyword evidence="2 8" id="KW-0808">Transferase</keyword>
<keyword evidence="5 8" id="KW-0067">ATP-binding</keyword>
<organism evidence="9 10">
    <name type="scientific">Haematococcus lacustris</name>
    <name type="common">Green alga</name>
    <name type="synonym">Haematococcus pluvialis</name>
    <dbReference type="NCBI Taxonomy" id="44745"/>
    <lineage>
        <taxon>Eukaryota</taxon>
        <taxon>Viridiplantae</taxon>
        <taxon>Chlorophyta</taxon>
        <taxon>core chlorophytes</taxon>
        <taxon>Chlorophyceae</taxon>
        <taxon>CS clade</taxon>
        <taxon>Chlamydomonadales</taxon>
        <taxon>Haematococcaceae</taxon>
        <taxon>Haematococcus</taxon>
    </lineage>
</organism>
<comment type="catalytic activity">
    <reaction evidence="6 8">
        <text>1D-myo-inositol 1,4,5-trisphosphate + 2 ATP = 1D-myo-inositol 1,3,4,5,6-pentakisphosphate + 2 ADP + 2 H(+)</text>
        <dbReference type="Rhea" id="RHEA:32359"/>
        <dbReference type="ChEBI" id="CHEBI:15378"/>
        <dbReference type="ChEBI" id="CHEBI:30616"/>
        <dbReference type="ChEBI" id="CHEBI:57733"/>
        <dbReference type="ChEBI" id="CHEBI:203600"/>
        <dbReference type="ChEBI" id="CHEBI:456216"/>
        <dbReference type="EC" id="2.7.1.151"/>
    </reaction>
</comment>
<dbReference type="InterPro" id="IPR005522">
    <property type="entry name" value="IPK"/>
</dbReference>
<protein>
    <recommendedName>
        <fullName evidence="8">Inositol polyphosphate multikinase</fullName>
        <ecNumber evidence="8">2.7.1.140</ecNumber>
        <ecNumber evidence="8">2.7.1.151</ecNumber>
    </recommendedName>
</protein>
<comment type="caution">
    <text evidence="9">The sequence shown here is derived from an EMBL/GenBank/DDBJ whole genome shotgun (WGS) entry which is preliminary data.</text>
</comment>
<evidence type="ECO:0000313" key="9">
    <source>
        <dbReference type="EMBL" id="GFH25748.1"/>
    </source>
</evidence>
<reference evidence="9 10" key="1">
    <citation type="submission" date="2020-02" db="EMBL/GenBank/DDBJ databases">
        <title>Draft genome sequence of Haematococcus lacustris strain NIES-144.</title>
        <authorList>
            <person name="Morimoto D."/>
            <person name="Nakagawa S."/>
            <person name="Yoshida T."/>
            <person name="Sawayama S."/>
        </authorList>
    </citation>
    <scope>NUCLEOTIDE SEQUENCE [LARGE SCALE GENOMIC DNA]</scope>
    <source>
        <strain evidence="9 10">NIES-144</strain>
    </source>
</reference>
<dbReference type="PANTHER" id="PTHR12400:SF51">
    <property type="entry name" value="INOSITOL POLYPHOSPHATE MULTIKINASE"/>
    <property type="match status" value="1"/>
</dbReference>
<dbReference type="Gene3D" id="3.30.470.160">
    <property type="entry name" value="Inositol polyphosphate kinase"/>
    <property type="match status" value="1"/>
</dbReference>
<evidence type="ECO:0000256" key="2">
    <source>
        <dbReference type="ARBA" id="ARBA00022679"/>
    </source>
</evidence>
<dbReference type="AlphaFoldDB" id="A0A6A0A2J8"/>
<dbReference type="EC" id="2.7.1.151" evidence="8"/>
<dbReference type="GO" id="GO:0032958">
    <property type="term" value="P:inositol phosphate biosynthetic process"/>
    <property type="evidence" value="ECO:0007669"/>
    <property type="project" value="InterPro"/>
</dbReference>
<keyword evidence="10" id="KW-1185">Reference proteome</keyword>
<dbReference type="Proteomes" id="UP000485058">
    <property type="component" value="Unassembled WGS sequence"/>
</dbReference>
<name>A0A6A0A2J8_HAELA</name>
<comment type="function">
    <text evidence="8">Inositol phosphate kinase with a broad substrate specificity.</text>
</comment>
<sequence length="252" mass="28204">MSTDHGLRLCEHQVGGHMTKESKPDTLVDDAGRFYKPYQGDARSAREVAFYQLDLMGLRAFVPRMFGTAEVAGRQYCVMEDVCHGYLQPCVLDVKMGFVTQYAWATDAYREKAKDQATTQSSMGFRISGLQVYSQQEGEMKKMGRSWGKTLTQDTLHQAFTLFADNGALTPGQVWAPTSPAIVRLQQLLAWLEQQTSFCFFQGTATSLDTANLQVHFIDFAHTFPTPRTPDLNVLTALQSLLALLAKLSDQR</sequence>
<dbReference type="EC" id="2.7.1.140" evidence="8"/>
<dbReference type="GO" id="GO:0051765">
    <property type="term" value="F:inositol tetrakisphosphate kinase activity"/>
    <property type="evidence" value="ECO:0007669"/>
    <property type="project" value="TreeGrafter"/>
</dbReference>
<evidence type="ECO:0000256" key="4">
    <source>
        <dbReference type="ARBA" id="ARBA00022777"/>
    </source>
</evidence>
<evidence type="ECO:0000256" key="1">
    <source>
        <dbReference type="ARBA" id="ARBA00007374"/>
    </source>
</evidence>
<dbReference type="GO" id="GO:0008440">
    <property type="term" value="F:inositol-1,4,5-trisphosphate 3-kinase activity"/>
    <property type="evidence" value="ECO:0007669"/>
    <property type="project" value="TreeGrafter"/>
</dbReference>
<accession>A0A6A0A2J8</accession>
<dbReference type="SUPFAM" id="SSF56104">
    <property type="entry name" value="SAICAR synthase-like"/>
    <property type="match status" value="1"/>
</dbReference>
<feature type="non-terminal residue" evidence="9">
    <location>
        <position position="252"/>
    </location>
</feature>
<keyword evidence="3 8" id="KW-0547">Nucleotide-binding</keyword>
<keyword evidence="4 8" id="KW-0418">Kinase</keyword>
<dbReference type="PANTHER" id="PTHR12400">
    <property type="entry name" value="INOSITOL POLYPHOSPHATE KINASE"/>
    <property type="match status" value="1"/>
</dbReference>